<keyword evidence="1" id="KW-0812">Transmembrane</keyword>
<keyword evidence="1" id="KW-1133">Transmembrane helix</keyword>
<feature type="transmembrane region" description="Helical" evidence="1">
    <location>
        <begin position="109"/>
        <end position="130"/>
    </location>
</feature>
<name>A0A1H2SQP2_9FIRM</name>
<evidence type="ECO:0000313" key="3">
    <source>
        <dbReference type="Proteomes" id="UP000182429"/>
    </source>
</evidence>
<dbReference type="EMBL" id="FNNF01000010">
    <property type="protein sequence ID" value="SDW33369.1"/>
    <property type="molecule type" value="Genomic_DNA"/>
</dbReference>
<feature type="transmembrane region" description="Helical" evidence="1">
    <location>
        <begin position="6"/>
        <end position="27"/>
    </location>
</feature>
<evidence type="ECO:0000256" key="1">
    <source>
        <dbReference type="SAM" id="Phobius"/>
    </source>
</evidence>
<proteinExistence type="predicted"/>
<dbReference type="Proteomes" id="UP000182429">
    <property type="component" value="Unassembled WGS sequence"/>
</dbReference>
<reference evidence="2 3" key="1">
    <citation type="submission" date="2016-10" db="EMBL/GenBank/DDBJ databases">
        <authorList>
            <person name="de Groot N.N."/>
        </authorList>
    </citation>
    <scope>NUCLEOTIDE SEQUENCE [LARGE SCALE GENOMIC DNA]</scope>
    <source>
        <strain evidence="2 3">S3b</strain>
    </source>
</reference>
<feature type="transmembrane region" description="Helical" evidence="1">
    <location>
        <begin position="39"/>
        <end position="60"/>
    </location>
</feature>
<organism evidence="2 3">
    <name type="scientific">Kandleria vitulina</name>
    <dbReference type="NCBI Taxonomy" id="1630"/>
    <lineage>
        <taxon>Bacteria</taxon>
        <taxon>Bacillati</taxon>
        <taxon>Bacillota</taxon>
        <taxon>Erysipelotrichia</taxon>
        <taxon>Erysipelotrichales</taxon>
        <taxon>Coprobacillaceae</taxon>
        <taxon>Kandleria</taxon>
    </lineage>
</organism>
<feature type="transmembrane region" description="Helical" evidence="1">
    <location>
        <begin position="66"/>
        <end position="88"/>
    </location>
</feature>
<dbReference type="AlphaFoldDB" id="A0A1H2SQP2"/>
<dbReference type="STRING" id="1630.SAMN05216514_11527"/>
<feature type="transmembrane region" description="Helical" evidence="1">
    <location>
        <begin position="142"/>
        <end position="161"/>
    </location>
</feature>
<accession>A0A1H2SQP2</accession>
<dbReference type="RefSeq" id="WP_074686108.1">
    <property type="nucleotide sequence ID" value="NZ_FNNF01000010.1"/>
</dbReference>
<evidence type="ECO:0000313" key="2">
    <source>
        <dbReference type="EMBL" id="SDW33369.1"/>
    </source>
</evidence>
<sequence>MYRDNCFLIIAFILYSFCGWLWESLILPLLSGKRIHNSGFLRGPYVPIYGVGAIIVFLLFSSSEKWYSIFIEGAVVACLLEYITSWAMEKIFHRRWWDYSRMKFNLNGRICLAGFLLFGLFSVVSVKFSNGIIYDELTNIELIPLVVLSTVFLTIFILDFTMTSIEMLKLRDHIEEVTERLRIEAEKLQVELEERGFTREKLFELMEKKKEGLPTIDGHTYKRLLEAFPNLLNRKP</sequence>
<keyword evidence="1" id="KW-0472">Membrane</keyword>
<protein>
    <submittedName>
        <fullName evidence="2">Uncharacterized membrane protein</fullName>
    </submittedName>
</protein>
<dbReference type="InterPro" id="IPR010540">
    <property type="entry name" value="CmpB_TMEM229"/>
</dbReference>
<dbReference type="OrthoDB" id="9789229at2"/>
<dbReference type="Pfam" id="PF06541">
    <property type="entry name" value="ABC_trans_CmpB"/>
    <property type="match status" value="1"/>
</dbReference>
<dbReference type="eggNOG" id="COG4905">
    <property type="taxonomic scope" value="Bacteria"/>
</dbReference>
<gene>
    <name evidence="2" type="ORF">SAMN04487759_11022</name>
</gene>